<comment type="caution">
    <text evidence="1">The sequence shown here is derived from an EMBL/GenBank/DDBJ whole genome shotgun (WGS) entry which is preliminary data.</text>
</comment>
<evidence type="ECO:0000313" key="2">
    <source>
        <dbReference type="Proteomes" id="UP000828941"/>
    </source>
</evidence>
<sequence>MSQLQTLNLSFNFIEGIIPPQLGKLPNLTVLDLANNKLSSNIPSSIFNISSLQVIDFGYNSFSGNIPQKIDLSNNNLTGPLPASLFNISTLRLINLRNNEFGGELPQEMCQRAHSLEQISILNNNVGGSIPRSIGNCTTMKRLFLGNNLFTDEGQSKTYTNNFATFGYVAPEFGSKGIVSIKGDVYSYGVMLMEVFTRRKPTDEIFVDGLSLISWIQQSMAAGEIVHVVDPDLLEGSEEHVASTKKVCLSSIMELALNCCADSPEKRSSMKDVVDGLNKIKTYFLQMVIGSPF</sequence>
<protein>
    <submittedName>
        <fullName evidence="1">Uncharacterized protein</fullName>
    </submittedName>
</protein>
<dbReference type="EMBL" id="CM039439">
    <property type="protein sequence ID" value="KAI4297040.1"/>
    <property type="molecule type" value="Genomic_DNA"/>
</dbReference>
<name>A0ACB9KIG7_BAUVA</name>
<keyword evidence="2" id="KW-1185">Reference proteome</keyword>
<accession>A0ACB9KIG7</accession>
<proteinExistence type="predicted"/>
<reference evidence="1 2" key="1">
    <citation type="journal article" date="2022" name="DNA Res.">
        <title>Chromosomal-level genome assembly of the orchid tree Bauhinia variegata (Leguminosae; Cercidoideae) supports the allotetraploid origin hypothesis of Bauhinia.</title>
        <authorList>
            <person name="Zhong Y."/>
            <person name="Chen Y."/>
            <person name="Zheng D."/>
            <person name="Pang J."/>
            <person name="Liu Y."/>
            <person name="Luo S."/>
            <person name="Meng S."/>
            <person name="Qian L."/>
            <person name="Wei D."/>
            <person name="Dai S."/>
            <person name="Zhou R."/>
        </authorList>
    </citation>
    <scope>NUCLEOTIDE SEQUENCE [LARGE SCALE GENOMIC DNA]</scope>
    <source>
        <strain evidence="1">BV-YZ2020</strain>
    </source>
</reference>
<dbReference type="Proteomes" id="UP000828941">
    <property type="component" value="Chromosome 14"/>
</dbReference>
<gene>
    <name evidence="1" type="ORF">L6164_036949</name>
</gene>
<organism evidence="1 2">
    <name type="scientific">Bauhinia variegata</name>
    <name type="common">Purple orchid tree</name>
    <name type="synonym">Phanera variegata</name>
    <dbReference type="NCBI Taxonomy" id="167791"/>
    <lineage>
        <taxon>Eukaryota</taxon>
        <taxon>Viridiplantae</taxon>
        <taxon>Streptophyta</taxon>
        <taxon>Embryophyta</taxon>
        <taxon>Tracheophyta</taxon>
        <taxon>Spermatophyta</taxon>
        <taxon>Magnoliopsida</taxon>
        <taxon>eudicotyledons</taxon>
        <taxon>Gunneridae</taxon>
        <taxon>Pentapetalae</taxon>
        <taxon>rosids</taxon>
        <taxon>fabids</taxon>
        <taxon>Fabales</taxon>
        <taxon>Fabaceae</taxon>
        <taxon>Cercidoideae</taxon>
        <taxon>Cercideae</taxon>
        <taxon>Bauhiniinae</taxon>
        <taxon>Bauhinia</taxon>
    </lineage>
</organism>
<evidence type="ECO:0000313" key="1">
    <source>
        <dbReference type="EMBL" id="KAI4297040.1"/>
    </source>
</evidence>